<dbReference type="InterPro" id="IPR043158">
    <property type="entry name" value="Wnt_C"/>
</dbReference>
<dbReference type="SMART" id="SM00097">
    <property type="entry name" value="WNT1"/>
    <property type="match status" value="1"/>
</dbReference>
<dbReference type="PANTHER" id="PTHR12027">
    <property type="entry name" value="WNT RELATED"/>
    <property type="match status" value="1"/>
</dbReference>
<evidence type="ECO:0000256" key="9">
    <source>
        <dbReference type="RuleBase" id="RU003500"/>
    </source>
</evidence>
<evidence type="ECO:0000256" key="3">
    <source>
        <dbReference type="ARBA" id="ARBA00022473"/>
    </source>
</evidence>
<dbReference type="PROSITE" id="PS00246">
    <property type="entry name" value="WNT1"/>
    <property type="match status" value="1"/>
</dbReference>
<keyword evidence="5" id="KW-0272">Extracellular matrix</keyword>
<dbReference type="Proteomes" id="UP000035682">
    <property type="component" value="Unplaced"/>
</dbReference>
<dbReference type="GeneID" id="36375162"/>
<dbReference type="CTD" id="36375162"/>
<keyword evidence="4" id="KW-0964">Secreted</keyword>
<keyword evidence="12" id="KW-1185">Reference proteome</keyword>
<dbReference type="AlphaFoldDB" id="A0A090L3Y0"/>
<reference evidence="13" key="2">
    <citation type="submission" date="2020-12" db="UniProtKB">
        <authorList>
            <consortium name="WormBaseParasite"/>
        </authorList>
    </citation>
    <scope>IDENTIFICATION</scope>
</reference>
<dbReference type="GO" id="GO:0045165">
    <property type="term" value="P:cell fate commitment"/>
    <property type="evidence" value="ECO:0007669"/>
    <property type="project" value="TreeGrafter"/>
</dbReference>
<dbReference type="InterPro" id="IPR018161">
    <property type="entry name" value="Wnt_CS"/>
</dbReference>
<evidence type="ECO:0000256" key="7">
    <source>
        <dbReference type="ARBA" id="ARBA00023157"/>
    </source>
</evidence>
<reference evidence="11 12" key="1">
    <citation type="submission" date="2014-09" db="EMBL/GenBank/DDBJ databases">
        <authorList>
            <person name="Martin A.A."/>
        </authorList>
    </citation>
    <scope>NUCLEOTIDE SEQUENCE</scope>
    <source>
        <strain evidence="12">ED321</strain>
        <strain evidence="11">ED321 Heterogonic</strain>
    </source>
</reference>
<evidence type="ECO:0000313" key="11">
    <source>
        <dbReference type="EMBL" id="CEF62797.1"/>
    </source>
</evidence>
<keyword evidence="8" id="KW-0449">Lipoprotein</keyword>
<dbReference type="STRING" id="34506.A0A090L3Y0"/>
<protein>
    <recommendedName>
        <fullName evidence="9">Protein Wnt</fullName>
    </recommendedName>
</protein>
<feature type="chain" id="PRO_5015030409" description="Protein Wnt" evidence="10">
    <location>
        <begin position="18"/>
        <end position="338"/>
    </location>
</feature>
<keyword evidence="6 9" id="KW-0879">Wnt signaling pathway</keyword>
<name>A0A090L3Y0_STRRB</name>
<dbReference type="WBParaSite" id="SRAE_1000106600.1">
    <property type="protein sequence ID" value="SRAE_1000106600.1"/>
    <property type="gene ID" value="WBGene00257667"/>
</dbReference>
<proteinExistence type="inferred from homology"/>
<gene>
    <name evidence="11 13 14" type="ORF">SRAE_1000106600</name>
</gene>
<dbReference type="Pfam" id="PF00110">
    <property type="entry name" value="wnt"/>
    <property type="match status" value="1"/>
</dbReference>
<evidence type="ECO:0000256" key="8">
    <source>
        <dbReference type="ARBA" id="ARBA00023288"/>
    </source>
</evidence>
<dbReference type="OMA" id="TSHMELI"/>
<evidence type="ECO:0000256" key="6">
    <source>
        <dbReference type="ARBA" id="ARBA00022687"/>
    </source>
</evidence>
<dbReference type="GO" id="GO:0030182">
    <property type="term" value="P:neuron differentiation"/>
    <property type="evidence" value="ECO:0007669"/>
    <property type="project" value="TreeGrafter"/>
</dbReference>
<evidence type="ECO:0000256" key="5">
    <source>
        <dbReference type="ARBA" id="ARBA00022530"/>
    </source>
</evidence>
<dbReference type="OrthoDB" id="5945655at2759"/>
<keyword evidence="7" id="KW-1015">Disulfide bond</keyword>
<evidence type="ECO:0000256" key="1">
    <source>
        <dbReference type="ARBA" id="ARBA00004498"/>
    </source>
</evidence>
<dbReference type="RefSeq" id="XP_024501999.1">
    <property type="nucleotide sequence ID" value="XM_024647975.1"/>
</dbReference>
<evidence type="ECO:0000256" key="10">
    <source>
        <dbReference type="SAM" id="SignalP"/>
    </source>
</evidence>
<accession>A0A090L3Y0</accession>
<comment type="similarity">
    <text evidence="2 9">Belongs to the Wnt family.</text>
</comment>
<keyword evidence="3 9" id="KW-0217">Developmental protein</keyword>
<dbReference type="CDD" id="cd13113">
    <property type="entry name" value="Wnt"/>
    <property type="match status" value="1"/>
</dbReference>
<dbReference type="PRINTS" id="PR01349">
    <property type="entry name" value="WNTPROTEIN"/>
</dbReference>
<evidence type="ECO:0000256" key="2">
    <source>
        <dbReference type="ARBA" id="ARBA00005683"/>
    </source>
</evidence>
<evidence type="ECO:0000313" key="14">
    <source>
        <dbReference type="WormBase" id="SRAE_1000106600"/>
    </source>
</evidence>
<dbReference type="PANTHER" id="PTHR12027:SF114">
    <property type="entry name" value="PROTEIN MOM-2"/>
    <property type="match status" value="1"/>
</dbReference>
<evidence type="ECO:0000313" key="13">
    <source>
        <dbReference type="WBParaSite" id="SRAE_1000106600.1"/>
    </source>
</evidence>
<comment type="function">
    <text evidence="9">Ligand for members of the frizzled family of seven transmembrane receptors.</text>
</comment>
<evidence type="ECO:0000313" key="12">
    <source>
        <dbReference type="Proteomes" id="UP000035682"/>
    </source>
</evidence>
<keyword evidence="10" id="KW-0732">Signal</keyword>
<dbReference type="GO" id="GO:0005615">
    <property type="term" value="C:extracellular space"/>
    <property type="evidence" value="ECO:0007669"/>
    <property type="project" value="TreeGrafter"/>
</dbReference>
<sequence length="338" mass="38312">MLKLIILLNIFFLNVTSFISLIKFYENIQQNETLFNCNDIPNLTNRQRSICYNHGTSFEDILNGIVKAKVHCTNLFQNDVWNCKETNEDNVFGFDISKLQIKEKAFVYAYASAAATISVAKGCARGSNPRCNCGSMPENEIDMEEKYGFRWSGCSDNIKYAGNVVRHFFDHQKKNSHPGILMDNHNFMIGRIMAKKSYKKVCKCHGISGSCQTKTCWMSTGSIDEIGGDLKQLLNSAKIIKTHNTRSVDARGGSLSFSRDLIYYDSFSNFCQKNGTLGISGVSGRECFSQEHCNELCCDKGFTSHMELIEEPCNCKFEYCCQVKCKSCRRIVTKNYCK</sequence>
<evidence type="ECO:0000256" key="4">
    <source>
        <dbReference type="ARBA" id="ARBA00022525"/>
    </source>
</evidence>
<comment type="subcellular location">
    <subcellularLocation>
        <location evidence="1 9">Secreted</location>
        <location evidence="1 9">Extracellular space</location>
        <location evidence="1 9">Extracellular matrix</location>
    </subcellularLocation>
</comment>
<dbReference type="EMBL" id="LN609528">
    <property type="protein sequence ID" value="CEF62797.1"/>
    <property type="molecule type" value="Genomic_DNA"/>
</dbReference>
<dbReference type="Gene3D" id="3.30.2460.20">
    <property type="match status" value="1"/>
</dbReference>
<organism evidence="11">
    <name type="scientific">Strongyloides ratti</name>
    <name type="common">Parasitic roundworm</name>
    <dbReference type="NCBI Taxonomy" id="34506"/>
    <lineage>
        <taxon>Eukaryota</taxon>
        <taxon>Metazoa</taxon>
        <taxon>Ecdysozoa</taxon>
        <taxon>Nematoda</taxon>
        <taxon>Chromadorea</taxon>
        <taxon>Rhabditida</taxon>
        <taxon>Tylenchina</taxon>
        <taxon>Panagrolaimomorpha</taxon>
        <taxon>Strongyloidoidea</taxon>
        <taxon>Strongyloididae</taxon>
        <taxon>Strongyloides</taxon>
    </lineage>
</organism>
<dbReference type="InterPro" id="IPR005817">
    <property type="entry name" value="Wnt"/>
</dbReference>
<dbReference type="GO" id="GO:0005109">
    <property type="term" value="F:frizzled binding"/>
    <property type="evidence" value="ECO:0007669"/>
    <property type="project" value="TreeGrafter"/>
</dbReference>
<dbReference type="WormBase" id="SRAE_1000106600">
    <property type="protein sequence ID" value="SRP09996"/>
    <property type="gene ID" value="WBGene00257667"/>
</dbReference>
<dbReference type="GO" id="GO:0060070">
    <property type="term" value="P:canonical Wnt signaling pathway"/>
    <property type="evidence" value="ECO:0007669"/>
    <property type="project" value="TreeGrafter"/>
</dbReference>
<feature type="signal peptide" evidence="10">
    <location>
        <begin position="1"/>
        <end position="17"/>
    </location>
</feature>
<dbReference type="GO" id="GO:0005125">
    <property type="term" value="F:cytokine activity"/>
    <property type="evidence" value="ECO:0007669"/>
    <property type="project" value="TreeGrafter"/>
</dbReference>